<dbReference type="AlphaFoldDB" id="A0ABC8RQI0"/>
<protein>
    <submittedName>
        <fullName evidence="2">Uncharacterized protein</fullName>
    </submittedName>
</protein>
<reference evidence="2 3" key="1">
    <citation type="submission" date="2024-02" db="EMBL/GenBank/DDBJ databases">
        <authorList>
            <person name="Vignale AGUSTIN F."/>
            <person name="Sosa J E."/>
            <person name="Modenutti C."/>
        </authorList>
    </citation>
    <scope>NUCLEOTIDE SEQUENCE [LARGE SCALE GENOMIC DNA]</scope>
</reference>
<organism evidence="2 3">
    <name type="scientific">Ilex paraguariensis</name>
    <name type="common">yerba mate</name>
    <dbReference type="NCBI Taxonomy" id="185542"/>
    <lineage>
        <taxon>Eukaryota</taxon>
        <taxon>Viridiplantae</taxon>
        <taxon>Streptophyta</taxon>
        <taxon>Embryophyta</taxon>
        <taxon>Tracheophyta</taxon>
        <taxon>Spermatophyta</taxon>
        <taxon>Magnoliopsida</taxon>
        <taxon>eudicotyledons</taxon>
        <taxon>Gunneridae</taxon>
        <taxon>Pentapetalae</taxon>
        <taxon>asterids</taxon>
        <taxon>campanulids</taxon>
        <taxon>Aquifoliales</taxon>
        <taxon>Aquifoliaceae</taxon>
        <taxon>Ilex</taxon>
    </lineage>
</organism>
<accession>A0ABC8RQI0</accession>
<evidence type="ECO:0000256" key="1">
    <source>
        <dbReference type="SAM" id="MobiDB-lite"/>
    </source>
</evidence>
<keyword evidence="3" id="KW-1185">Reference proteome</keyword>
<feature type="region of interest" description="Disordered" evidence="1">
    <location>
        <begin position="1"/>
        <end position="25"/>
    </location>
</feature>
<dbReference type="Proteomes" id="UP001642360">
    <property type="component" value="Unassembled WGS sequence"/>
</dbReference>
<proteinExistence type="predicted"/>
<sequence length="59" mass="6694">MAVKPVVTKKDDDHDDKGDDDKEEKVSNLGLRELIDLGETGSRRILHRNINSGSPRFYI</sequence>
<comment type="caution">
    <text evidence="2">The sequence shown here is derived from an EMBL/GenBank/DDBJ whole genome shotgun (WGS) entry which is preliminary data.</text>
</comment>
<name>A0ABC8RQI0_9AQUA</name>
<evidence type="ECO:0000313" key="3">
    <source>
        <dbReference type="Proteomes" id="UP001642360"/>
    </source>
</evidence>
<gene>
    <name evidence="2" type="ORF">ILEXP_LOCUS15125</name>
</gene>
<feature type="compositionally biased region" description="Basic and acidic residues" evidence="1">
    <location>
        <begin position="8"/>
        <end position="25"/>
    </location>
</feature>
<evidence type="ECO:0000313" key="2">
    <source>
        <dbReference type="EMBL" id="CAK9147241.1"/>
    </source>
</evidence>
<dbReference type="EMBL" id="CAUOFW020001658">
    <property type="protein sequence ID" value="CAK9147241.1"/>
    <property type="molecule type" value="Genomic_DNA"/>
</dbReference>